<keyword evidence="1" id="KW-0472">Membrane</keyword>
<dbReference type="AlphaFoldDB" id="A0A1F6BKQ4"/>
<name>A0A1F6BKQ4_9BACT</name>
<evidence type="ECO:0000256" key="1">
    <source>
        <dbReference type="SAM" id="Phobius"/>
    </source>
</evidence>
<feature type="transmembrane region" description="Helical" evidence="1">
    <location>
        <begin position="225"/>
        <end position="251"/>
    </location>
</feature>
<dbReference type="EMBL" id="MFKH01000010">
    <property type="protein sequence ID" value="OGG37490.1"/>
    <property type="molecule type" value="Genomic_DNA"/>
</dbReference>
<sequence>MKKALLYTFVLCSVLAVSLPSLLTASAAYIGKGENYGLPGGRVINDNLYAAGGNVSIMGNVTEDLIALGGTIMVSGDIAKDAVLGAGNVIVQGNVGDDVRAAGGTVVLLGEVGGEAIAAGGQVTLSESAVIAGEFIAAGKMISIDGKVKGGVNVRGWSVTVNGEISGPARIYAEKVVIGESAVLRGGLIYDAPRPAEIEEGADIQGDVVFNEVKSKAGIGIGKRAWLVGLSALWFAKMAMSLALALVLFALFRKQATMLAVSGLKDYGRNVLRGFALAVLLPVGAGILFVTFLGIPLGVIVTLITVLSFICASALAGMMLGSLIVKLVKKAAAYELGWGSVILGTMLMCFIWLIPFVGCFISFAFILAALGTILAFGYKKCKDGK</sequence>
<evidence type="ECO:0000313" key="4">
    <source>
        <dbReference type="Proteomes" id="UP000176273"/>
    </source>
</evidence>
<dbReference type="STRING" id="1798468.A2110_02770"/>
<accession>A0A1F6BKQ4</accession>
<feature type="chain" id="PRO_5009523108" description="Polymer-forming cytoskeletal protein" evidence="2">
    <location>
        <begin position="28"/>
        <end position="385"/>
    </location>
</feature>
<dbReference type="Proteomes" id="UP000176273">
    <property type="component" value="Unassembled WGS sequence"/>
</dbReference>
<feature type="transmembrane region" description="Helical" evidence="1">
    <location>
        <begin position="336"/>
        <end position="354"/>
    </location>
</feature>
<feature type="signal peptide" evidence="2">
    <location>
        <begin position="1"/>
        <end position="27"/>
    </location>
</feature>
<protein>
    <recommendedName>
        <fullName evidence="5">Polymer-forming cytoskeletal protein</fullName>
    </recommendedName>
</protein>
<evidence type="ECO:0008006" key="5">
    <source>
        <dbReference type="Google" id="ProtNLM"/>
    </source>
</evidence>
<evidence type="ECO:0000256" key="2">
    <source>
        <dbReference type="SAM" id="SignalP"/>
    </source>
</evidence>
<keyword evidence="2" id="KW-0732">Signal</keyword>
<feature type="transmembrane region" description="Helical" evidence="1">
    <location>
        <begin position="360"/>
        <end position="378"/>
    </location>
</feature>
<comment type="caution">
    <text evidence="3">The sequence shown here is derived from an EMBL/GenBank/DDBJ whole genome shotgun (WGS) entry which is preliminary data.</text>
</comment>
<gene>
    <name evidence="3" type="ORF">A2110_02770</name>
</gene>
<organism evidence="3 4">
    <name type="scientific">Candidatus Jorgensenbacteria bacterium GWA1_54_12</name>
    <dbReference type="NCBI Taxonomy" id="1798468"/>
    <lineage>
        <taxon>Bacteria</taxon>
        <taxon>Candidatus Joergenseniibacteriota</taxon>
    </lineage>
</organism>
<evidence type="ECO:0000313" key="3">
    <source>
        <dbReference type="EMBL" id="OGG37490.1"/>
    </source>
</evidence>
<reference evidence="3 4" key="1">
    <citation type="journal article" date="2016" name="Nat. Commun.">
        <title>Thousands of microbial genomes shed light on interconnected biogeochemical processes in an aquifer system.</title>
        <authorList>
            <person name="Anantharaman K."/>
            <person name="Brown C.T."/>
            <person name="Hug L.A."/>
            <person name="Sharon I."/>
            <person name="Castelle C.J."/>
            <person name="Probst A.J."/>
            <person name="Thomas B.C."/>
            <person name="Singh A."/>
            <person name="Wilkins M.J."/>
            <person name="Karaoz U."/>
            <person name="Brodie E.L."/>
            <person name="Williams K.H."/>
            <person name="Hubbard S.S."/>
            <person name="Banfield J.F."/>
        </authorList>
    </citation>
    <scope>NUCLEOTIDE SEQUENCE [LARGE SCALE GENOMIC DNA]</scope>
</reference>
<keyword evidence="1" id="KW-1133">Transmembrane helix</keyword>
<feature type="transmembrane region" description="Helical" evidence="1">
    <location>
        <begin position="271"/>
        <end position="293"/>
    </location>
</feature>
<keyword evidence="1" id="KW-0812">Transmembrane</keyword>
<proteinExistence type="predicted"/>
<feature type="transmembrane region" description="Helical" evidence="1">
    <location>
        <begin position="299"/>
        <end position="324"/>
    </location>
</feature>